<dbReference type="EMBL" id="AP018786">
    <property type="protein sequence ID" value="BBF23343.1"/>
    <property type="molecule type" value="Genomic_DNA"/>
</dbReference>
<dbReference type="KEGG" id="sutt:SUTMEG_12340"/>
<keyword evidence="2" id="KW-1185">Reference proteome</keyword>
<dbReference type="RefSeq" id="WP_120176966.1">
    <property type="nucleotide sequence ID" value="NZ_AP018786.1"/>
</dbReference>
<dbReference type="Proteomes" id="UP000271003">
    <property type="component" value="Chromosome"/>
</dbReference>
<evidence type="ECO:0000313" key="1">
    <source>
        <dbReference type="EMBL" id="BBF23343.1"/>
    </source>
</evidence>
<organism evidence="1 2">
    <name type="scientific">Sutterella megalosphaeroides</name>
    <dbReference type="NCBI Taxonomy" id="2494234"/>
    <lineage>
        <taxon>Bacteria</taxon>
        <taxon>Pseudomonadati</taxon>
        <taxon>Pseudomonadota</taxon>
        <taxon>Betaproteobacteria</taxon>
        <taxon>Burkholderiales</taxon>
        <taxon>Sutterellaceae</taxon>
        <taxon>Sutterella</taxon>
    </lineage>
</organism>
<protein>
    <submittedName>
        <fullName evidence="1">Uncharacterized protein</fullName>
    </submittedName>
</protein>
<gene>
    <name evidence="1" type="ORF">SUTMEG_12340</name>
</gene>
<dbReference type="AlphaFoldDB" id="A0A2Z6IA00"/>
<proteinExistence type="predicted"/>
<evidence type="ECO:0000313" key="2">
    <source>
        <dbReference type="Proteomes" id="UP000271003"/>
    </source>
</evidence>
<accession>A0A2Z6IA00</accession>
<sequence length="86" mass="9698">MAPKNQRFVDIAVELDRETLRRLREMPELRAYGLDAAFESFVRETLAEGDFPFRSEIRVVPEGPMPDPADDLPPAGLKVANAKWNG</sequence>
<reference evidence="1 2" key="1">
    <citation type="journal article" date="2018" name="Int. J. Syst. Evol. Microbiol.">
        <title>Mesosutterella multiformis gen. nov., sp. nov., a member of the family Sutterellaceae and Sutterella megalosphaeroides sp. nov., isolated from human faeces.</title>
        <authorList>
            <person name="Sakamoto M."/>
            <person name="Ikeyama N."/>
            <person name="Kunihiro T."/>
            <person name="Iino T."/>
            <person name="Yuki M."/>
            <person name="Ohkuma M."/>
        </authorList>
    </citation>
    <scope>NUCLEOTIDE SEQUENCE [LARGE SCALE GENOMIC DNA]</scope>
    <source>
        <strain evidence="1 2">6FBBBH3</strain>
    </source>
</reference>
<name>A0A2Z6IA00_9BURK</name>